<feature type="region of interest" description="Disordered" evidence="1">
    <location>
        <begin position="282"/>
        <end position="399"/>
    </location>
</feature>
<reference evidence="3 4" key="1">
    <citation type="journal article" date="2019" name="Fungal Biol. Biotechnol.">
        <title>Draft genome sequence of fastidious pathogen Ceratobasidium theobromae, which causes vascular-streak dieback in Theobroma cacao.</title>
        <authorList>
            <person name="Ali S.S."/>
            <person name="Asman A."/>
            <person name="Shao J."/>
            <person name="Firmansyah A.P."/>
            <person name="Susilo A.W."/>
            <person name="Rosmana A."/>
            <person name="McMahon P."/>
            <person name="Junaid M."/>
            <person name="Guest D."/>
            <person name="Kheng T.Y."/>
            <person name="Meinhardt L.W."/>
            <person name="Bailey B.A."/>
        </authorList>
    </citation>
    <scope>NUCLEOTIDE SEQUENCE [LARGE SCALE GENOMIC DNA]</scope>
    <source>
        <strain evidence="3 4">CT2</strain>
    </source>
</reference>
<evidence type="ECO:0008006" key="5">
    <source>
        <dbReference type="Google" id="ProtNLM"/>
    </source>
</evidence>
<dbReference type="Proteomes" id="UP000383932">
    <property type="component" value="Unassembled WGS sequence"/>
</dbReference>
<gene>
    <name evidence="3" type="ORF">CTheo_1751</name>
</gene>
<accession>A0A5N5QSN5</accession>
<keyword evidence="4" id="KW-1185">Reference proteome</keyword>
<proteinExistence type="predicted"/>
<sequence length="739" mass="78313">MSTVPPTMPTLALHRPMSATCSCPPTKRQFPNGSNAPQWAPTSGTVAASSTAIATTRRSTSISGTPTLTSGTATARSAPTNTISLLMDPSADTSNISAAAATATNRAEEEQFGQSVITQLFSPDGSLFSVGLIIIGVGAFLLLACAILITRCTLRRRRRARTHSRVRSIAEKPRKKGKTRESEFWSADANRVGRTKFESVMPRTPDEGSNLVRAGTKIPPVRPTRTGEAGIDLQAQGRVHFTPSLMSDYTGLSTDVQHHGSVRGGGAHGGSPVSLLQPATPFGRPEVPDRRVSDAVTLGPDPFASSSPASLPIITSNASTPLPFPESPHSTVLSPYGSRTSISYSHTPNIQPSPSPLQQSSSWDTPSANATPLPSAWDPLNVRGQLEPLNKPPATPSSAQLHAFSPAVSQFDKRRSSVARESVMSDPFAFDNMGSGPSHRPTLTLVPQMELGGMTLQPSPNYGNNTWSSADSGIVPPPSLHIDKGSPGIQTAPIPSPYLSSPNTLHSAFRTDASFPAPPPIFQTPYQPYPISSAPPTQSTHPGLALQSDVSQALSHLRRRMSDMTVFSSYSYTNAADYQPTLGPIPDHDHEAAQPGYPMQDLSESPYGGYRESLSPMPSGGAQYAERMPNGMQYTERVEIFHGQDRGSPIVASPTSLLDGYCQSPGSEPSPGLRSPAGLRTDTAYTIDGSRAGTIGGSRSDTAYTFSGLRADTAYTLSHSPAISDISNVQTPQGSYYAR</sequence>
<feature type="compositionally biased region" description="Polar residues" evidence="1">
    <location>
        <begin position="304"/>
        <end position="320"/>
    </location>
</feature>
<feature type="transmembrane region" description="Helical" evidence="2">
    <location>
        <begin position="127"/>
        <end position="149"/>
    </location>
</feature>
<feature type="region of interest" description="Disordered" evidence="1">
    <location>
        <begin position="55"/>
        <end position="75"/>
    </location>
</feature>
<comment type="caution">
    <text evidence="3">The sequence shown here is derived from an EMBL/GenBank/DDBJ whole genome shotgun (WGS) entry which is preliminary data.</text>
</comment>
<evidence type="ECO:0000313" key="3">
    <source>
        <dbReference type="EMBL" id="KAB5594772.1"/>
    </source>
</evidence>
<keyword evidence="2" id="KW-1133">Transmembrane helix</keyword>
<dbReference type="OrthoDB" id="3194235at2759"/>
<dbReference type="EMBL" id="SSOP01000016">
    <property type="protein sequence ID" value="KAB5594772.1"/>
    <property type="molecule type" value="Genomic_DNA"/>
</dbReference>
<evidence type="ECO:0000256" key="2">
    <source>
        <dbReference type="SAM" id="Phobius"/>
    </source>
</evidence>
<keyword evidence="2" id="KW-0812">Transmembrane</keyword>
<feature type="compositionally biased region" description="Polar residues" evidence="1">
    <location>
        <begin position="328"/>
        <end position="350"/>
    </location>
</feature>
<feature type="compositionally biased region" description="Low complexity" evidence="1">
    <location>
        <begin position="55"/>
        <end position="67"/>
    </location>
</feature>
<feature type="region of interest" description="Disordered" evidence="1">
    <location>
        <begin position="200"/>
        <end position="227"/>
    </location>
</feature>
<name>A0A5N5QSN5_9AGAM</name>
<evidence type="ECO:0000313" key="4">
    <source>
        <dbReference type="Proteomes" id="UP000383932"/>
    </source>
</evidence>
<feature type="compositionally biased region" description="Polar residues" evidence="1">
    <location>
        <begin position="363"/>
        <end position="372"/>
    </location>
</feature>
<keyword evidence="2" id="KW-0472">Membrane</keyword>
<protein>
    <recommendedName>
        <fullName evidence="5">Transmembrane protein</fullName>
    </recommendedName>
</protein>
<feature type="region of interest" description="Disordered" evidence="1">
    <location>
        <begin position="161"/>
        <end position="185"/>
    </location>
</feature>
<evidence type="ECO:0000256" key="1">
    <source>
        <dbReference type="SAM" id="MobiDB-lite"/>
    </source>
</evidence>
<dbReference type="AlphaFoldDB" id="A0A5N5QSN5"/>
<organism evidence="3 4">
    <name type="scientific">Ceratobasidium theobromae</name>
    <dbReference type="NCBI Taxonomy" id="1582974"/>
    <lineage>
        <taxon>Eukaryota</taxon>
        <taxon>Fungi</taxon>
        <taxon>Dikarya</taxon>
        <taxon>Basidiomycota</taxon>
        <taxon>Agaricomycotina</taxon>
        <taxon>Agaricomycetes</taxon>
        <taxon>Cantharellales</taxon>
        <taxon>Ceratobasidiaceae</taxon>
        <taxon>Ceratobasidium</taxon>
    </lineage>
</organism>